<evidence type="ECO:0000256" key="2">
    <source>
        <dbReference type="ARBA" id="ARBA00022737"/>
    </source>
</evidence>
<dbReference type="GO" id="GO:0031930">
    <property type="term" value="P:mitochondria-nucleus signaling pathway"/>
    <property type="evidence" value="ECO:0007669"/>
    <property type="project" value="TreeGrafter"/>
</dbReference>
<evidence type="ECO:0000256" key="1">
    <source>
        <dbReference type="ARBA" id="ARBA00007626"/>
    </source>
</evidence>
<dbReference type="Proteomes" id="UP000541444">
    <property type="component" value="Unassembled WGS sequence"/>
</dbReference>
<comment type="caution">
    <text evidence="3">The sequence shown here is derived from an EMBL/GenBank/DDBJ whole genome shotgun (WGS) entry which is preliminary data.</text>
</comment>
<dbReference type="Gene3D" id="1.25.40.10">
    <property type="entry name" value="Tetratricopeptide repeat domain"/>
    <property type="match status" value="1"/>
</dbReference>
<evidence type="ECO:0000313" key="3">
    <source>
        <dbReference type="EMBL" id="KAF6135135.1"/>
    </source>
</evidence>
<dbReference type="InterPro" id="IPR011990">
    <property type="entry name" value="TPR-like_helical_dom_sf"/>
</dbReference>
<sequence length="185" mass="20929">MLCQLILAKYGKCATTARLLLPSGGTLVLQSMRLVSKLGRNLISVSKLADDGKYSDIKELIYEEKDLTKVVENFKKLSKSKFIHFRHGGRNNTYELTIRRLASAKQFSAIEEILEEQKKYNNILKEGFAIRIISLYGKAGMVDHAFKTLEQIPELKCDRTIKYVNALLSAYVDSKKYDGSRASIS</sequence>
<accession>A0A7J7KXM1</accession>
<name>A0A7J7KXM1_9MAGN</name>
<dbReference type="AlphaFoldDB" id="A0A7J7KXM1"/>
<keyword evidence="4" id="KW-1185">Reference proteome</keyword>
<dbReference type="OrthoDB" id="1592198at2759"/>
<comment type="similarity">
    <text evidence="1">Belongs to the PPR family. P subfamily.</text>
</comment>
<keyword evidence="2" id="KW-0677">Repeat</keyword>
<reference evidence="3 4" key="1">
    <citation type="journal article" date="2020" name="IScience">
        <title>Genome Sequencing of the Endangered Kingdonia uniflora (Circaeasteraceae, Ranunculales) Reveals Potential Mechanisms of Evolutionary Specialization.</title>
        <authorList>
            <person name="Sun Y."/>
            <person name="Deng T."/>
            <person name="Zhang A."/>
            <person name="Moore M.J."/>
            <person name="Landis J.B."/>
            <person name="Lin N."/>
            <person name="Zhang H."/>
            <person name="Zhang X."/>
            <person name="Huang J."/>
            <person name="Zhang X."/>
            <person name="Sun H."/>
            <person name="Wang H."/>
        </authorList>
    </citation>
    <scope>NUCLEOTIDE SEQUENCE [LARGE SCALE GENOMIC DNA]</scope>
    <source>
        <strain evidence="3">TB1705</strain>
        <tissue evidence="3">Leaf</tissue>
    </source>
</reference>
<evidence type="ECO:0000313" key="4">
    <source>
        <dbReference type="Proteomes" id="UP000541444"/>
    </source>
</evidence>
<gene>
    <name evidence="3" type="ORF">GIB67_035206</name>
</gene>
<dbReference type="EMBL" id="JACGCM010002811">
    <property type="protein sequence ID" value="KAF6135135.1"/>
    <property type="molecule type" value="Genomic_DNA"/>
</dbReference>
<proteinExistence type="inferred from homology"/>
<dbReference type="GO" id="GO:0009507">
    <property type="term" value="C:chloroplast"/>
    <property type="evidence" value="ECO:0007669"/>
    <property type="project" value="TreeGrafter"/>
</dbReference>
<organism evidence="3 4">
    <name type="scientific">Kingdonia uniflora</name>
    <dbReference type="NCBI Taxonomy" id="39325"/>
    <lineage>
        <taxon>Eukaryota</taxon>
        <taxon>Viridiplantae</taxon>
        <taxon>Streptophyta</taxon>
        <taxon>Embryophyta</taxon>
        <taxon>Tracheophyta</taxon>
        <taxon>Spermatophyta</taxon>
        <taxon>Magnoliopsida</taxon>
        <taxon>Ranunculales</taxon>
        <taxon>Circaeasteraceae</taxon>
        <taxon>Kingdonia</taxon>
    </lineage>
</organism>
<protein>
    <submittedName>
        <fullName evidence="3">Uncharacterized protein</fullName>
    </submittedName>
</protein>
<dbReference type="GO" id="GO:0010019">
    <property type="term" value="P:chloroplast-nucleus signaling pathway"/>
    <property type="evidence" value="ECO:0007669"/>
    <property type="project" value="TreeGrafter"/>
</dbReference>
<dbReference type="PANTHER" id="PTHR47936:SF5">
    <property type="entry name" value="PENTACOTRIPEPTIDE-REPEAT REGION OF PRORP DOMAIN-CONTAINING PROTEIN"/>
    <property type="match status" value="1"/>
</dbReference>
<dbReference type="PANTHER" id="PTHR47936">
    <property type="entry name" value="PPR_LONG DOMAIN-CONTAINING PROTEIN"/>
    <property type="match status" value="1"/>
</dbReference>